<feature type="transmembrane region" description="Helical" evidence="6">
    <location>
        <begin position="127"/>
        <end position="145"/>
    </location>
</feature>
<dbReference type="EMBL" id="CP032514">
    <property type="protein sequence ID" value="AYD90012.1"/>
    <property type="molecule type" value="Genomic_DNA"/>
</dbReference>
<dbReference type="CDD" id="cd06579">
    <property type="entry name" value="TM_PBP1_transp_AraH_like"/>
    <property type="match status" value="1"/>
</dbReference>
<keyword evidence="8" id="KW-1185">Reference proteome</keyword>
<comment type="subcellular location">
    <subcellularLocation>
        <location evidence="1">Cell membrane</location>
        <topology evidence="1">Multi-pass membrane protein</topology>
    </subcellularLocation>
</comment>
<protein>
    <submittedName>
        <fullName evidence="7">ABC transporter permease</fullName>
    </submittedName>
</protein>
<keyword evidence="5 6" id="KW-0472">Membrane</keyword>
<evidence type="ECO:0000256" key="3">
    <source>
        <dbReference type="ARBA" id="ARBA00022692"/>
    </source>
</evidence>
<dbReference type="Pfam" id="PF02653">
    <property type="entry name" value="BPD_transp_2"/>
    <property type="match status" value="1"/>
</dbReference>
<organism evidence="7 8">
    <name type="scientific">Actinomyces lilanjuaniae</name>
    <dbReference type="NCBI Taxonomy" id="2321394"/>
    <lineage>
        <taxon>Bacteria</taxon>
        <taxon>Bacillati</taxon>
        <taxon>Actinomycetota</taxon>
        <taxon>Actinomycetes</taxon>
        <taxon>Actinomycetales</taxon>
        <taxon>Actinomycetaceae</taxon>
        <taxon>Actinomyces</taxon>
    </lineage>
</organism>
<evidence type="ECO:0000256" key="6">
    <source>
        <dbReference type="SAM" id="Phobius"/>
    </source>
</evidence>
<feature type="transmembrane region" description="Helical" evidence="6">
    <location>
        <begin position="165"/>
        <end position="190"/>
    </location>
</feature>
<evidence type="ECO:0000256" key="5">
    <source>
        <dbReference type="ARBA" id="ARBA00023136"/>
    </source>
</evidence>
<evidence type="ECO:0000256" key="1">
    <source>
        <dbReference type="ARBA" id="ARBA00004651"/>
    </source>
</evidence>
<dbReference type="PANTHER" id="PTHR32196">
    <property type="entry name" value="ABC TRANSPORTER PERMEASE PROTEIN YPHD-RELATED-RELATED"/>
    <property type="match status" value="1"/>
</dbReference>
<keyword evidence="3 6" id="KW-0812">Transmembrane</keyword>
<dbReference type="Proteomes" id="UP000273001">
    <property type="component" value="Chromosome"/>
</dbReference>
<reference evidence="7 8" key="1">
    <citation type="submission" date="2018-09" db="EMBL/GenBank/DDBJ databases">
        <authorList>
            <person name="Li J."/>
        </authorList>
    </citation>
    <scope>NUCLEOTIDE SEQUENCE [LARGE SCALE GENOMIC DNA]</scope>
    <source>
        <strain evidence="7 8">2129</strain>
    </source>
</reference>
<dbReference type="InterPro" id="IPR001851">
    <property type="entry name" value="ABC_transp_permease"/>
</dbReference>
<feature type="transmembrane region" description="Helical" evidence="6">
    <location>
        <begin position="52"/>
        <end position="85"/>
    </location>
</feature>
<evidence type="ECO:0000313" key="7">
    <source>
        <dbReference type="EMBL" id="AYD90012.1"/>
    </source>
</evidence>
<evidence type="ECO:0000256" key="4">
    <source>
        <dbReference type="ARBA" id="ARBA00022989"/>
    </source>
</evidence>
<feature type="transmembrane region" description="Helical" evidence="6">
    <location>
        <begin position="255"/>
        <end position="288"/>
    </location>
</feature>
<gene>
    <name evidence="7" type="ORF">D5R93_08235</name>
</gene>
<keyword evidence="4 6" id="KW-1133">Transmembrane helix</keyword>
<feature type="transmembrane region" description="Helical" evidence="6">
    <location>
        <begin position="300"/>
        <end position="319"/>
    </location>
</feature>
<evidence type="ECO:0000256" key="2">
    <source>
        <dbReference type="ARBA" id="ARBA00022475"/>
    </source>
</evidence>
<evidence type="ECO:0000313" key="8">
    <source>
        <dbReference type="Proteomes" id="UP000273001"/>
    </source>
</evidence>
<accession>A0ABM6Z3R3</accession>
<dbReference type="RefSeq" id="WP_119836052.1">
    <property type="nucleotide sequence ID" value="NZ_CP032514.1"/>
</dbReference>
<dbReference type="PANTHER" id="PTHR32196:SF72">
    <property type="entry name" value="RIBOSE IMPORT PERMEASE PROTEIN RBSC"/>
    <property type="match status" value="1"/>
</dbReference>
<name>A0ABM6Z3R3_9ACTO</name>
<proteinExistence type="predicted"/>
<feature type="transmembrane region" description="Helical" evidence="6">
    <location>
        <begin position="221"/>
        <end position="243"/>
    </location>
</feature>
<feature type="transmembrane region" description="Helical" evidence="6">
    <location>
        <begin position="97"/>
        <end position="121"/>
    </location>
</feature>
<feature type="transmembrane region" description="Helical" evidence="6">
    <location>
        <begin position="21"/>
        <end position="40"/>
    </location>
</feature>
<keyword evidence="2" id="KW-1003">Cell membrane</keyword>
<sequence length="327" mass="34613">MTTDTTTRGPARTLPMQQIMALAALAVLYAFFAVFGNHFLSPSTLVSILDSSYYIGFLAIGMTFVIITAGIDLSSGTVMVGAALVGGVAYNVWGLPILVSLLVVLATGVAFGVANGVLVGFLRLPPFIATLGMQFASLGLCAVIAQVQTQTYPSLSSDDGWFKTVLYRTGDLPVGVLWLAAFFSMAWFILSRTKLGRYTYAIGSNEEAAELSGVIVSRWKFWVYVLNGFFCGLAGVIYAATFSSITPQTGNGQEMYAIAACVIGGTSLAGGVGSLWGTIIGVFVISVLKTGLLSMGLPVQWQQVLIGVVVVLAVLLDVVRSRRARRS</sequence>